<feature type="transmembrane region" description="Helical" evidence="3">
    <location>
        <begin position="12"/>
        <end position="32"/>
    </location>
</feature>
<keyword evidence="3" id="KW-0472">Membrane</keyword>
<evidence type="ECO:0000313" key="5">
    <source>
        <dbReference type="EMBL" id="OPA73694.1"/>
    </source>
</evidence>
<evidence type="ECO:0000256" key="2">
    <source>
        <dbReference type="PROSITE-ProRule" id="PRU00284"/>
    </source>
</evidence>
<feature type="transmembrane region" description="Helical" evidence="3">
    <location>
        <begin position="69"/>
        <end position="86"/>
    </location>
</feature>
<evidence type="ECO:0000256" key="1">
    <source>
        <dbReference type="ARBA" id="ARBA00023224"/>
    </source>
</evidence>
<dbReference type="Gene3D" id="1.10.287.950">
    <property type="entry name" value="Methyl-accepting chemotaxis protein"/>
    <property type="match status" value="1"/>
</dbReference>
<organism evidence="5 6">
    <name type="scientific">Paenibacillus selenitireducens</name>
    <dbReference type="NCBI Taxonomy" id="1324314"/>
    <lineage>
        <taxon>Bacteria</taxon>
        <taxon>Bacillati</taxon>
        <taxon>Bacillota</taxon>
        <taxon>Bacilli</taxon>
        <taxon>Bacillales</taxon>
        <taxon>Paenibacillaceae</taxon>
        <taxon>Paenibacillus</taxon>
    </lineage>
</organism>
<evidence type="ECO:0000256" key="3">
    <source>
        <dbReference type="SAM" id="Phobius"/>
    </source>
</evidence>
<dbReference type="SUPFAM" id="SSF58104">
    <property type="entry name" value="Methyl-accepting chemotaxis protein (MCP) signaling domain"/>
    <property type="match status" value="1"/>
</dbReference>
<name>A0A1T2X1F2_9BACL</name>
<evidence type="ECO:0000313" key="6">
    <source>
        <dbReference type="Proteomes" id="UP000190188"/>
    </source>
</evidence>
<proteinExistence type="predicted"/>
<feature type="transmembrane region" description="Helical" evidence="3">
    <location>
        <begin position="92"/>
        <end position="108"/>
    </location>
</feature>
<feature type="transmembrane region" description="Helical" evidence="3">
    <location>
        <begin position="145"/>
        <end position="161"/>
    </location>
</feature>
<feature type="transmembrane region" description="Helical" evidence="3">
    <location>
        <begin position="113"/>
        <end position="130"/>
    </location>
</feature>
<feature type="domain" description="Methyl-accepting transducer" evidence="4">
    <location>
        <begin position="211"/>
        <end position="458"/>
    </location>
</feature>
<accession>A0A1T2X1F2</accession>
<dbReference type="SMART" id="SM00283">
    <property type="entry name" value="MA"/>
    <property type="match status" value="1"/>
</dbReference>
<dbReference type="GO" id="GO:0016020">
    <property type="term" value="C:membrane"/>
    <property type="evidence" value="ECO:0007669"/>
    <property type="project" value="InterPro"/>
</dbReference>
<dbReference type="AlphaFoldDB" id="A0A1T2X1F2"/>
<dbReference type="PANTHER" id="PTHR32089">
    <property type="entry name" value="METHYL-ACCEPTING CHEMOTAXIS PROTEIN MCPB"/>
    <property type="match status" value="1"/>
</dbReference>
<evidence type="ECO:0000259" key="4">
    <source>
        <dbReference type="PROSITE" id="PS50111"/>
    </source>
</evidence>
<keyword evidence="1 2" id="KW-0807">Transducer</keyword>
<keyword evidence="3" id="KW-1133">Transmembrane helix</keyword>
<dbReference type="InterPro" id="IPR004089">
    <property type="entry name" value="MCPsignal_dom"/>
</dbReference>
<keyword evidence="6" id="KW-1185">Reference proteome</keyword>
<dbReference type="Pfam" id="PF00015">
    <property type="entry name" value="MCPsignal"/>
    <property type="match status" value="1"/>
</dbReference>
<keyword evidence="3" id="KW-0812">Transmembrane</keyword>
<sequence>MYGSELLRKRNNWVVSVFAGVITIDQILNMFLGVSLTFILTILGIIYGLLAPVLYVSNLPKFHGRLEKFVQYYILIIIGAFMYVVISLDPHMIQIMTMFFYVSIMGVYQSKKINFLTLAIALGILIYYFATQGEVIFHSKDYSELYYYILTFAFVSFTSIVQSKFNNKLQADFDKQRLDAIKAKEDMEGVLKNITLSLVSLKEYQEGMNETTGNVTTRSAELLASIEKTISMFEDQSAYATVFKSSMAETNKKVEEETDSVVEMHHYVLSTKEATEESGKRVGYLEDDLEEFNQTIERTSSIMGKLHDETDKIERIVDEIKKVSSQTNLLALNAAIEAARAGEHGRGFAVVADEVRVLADQSKSSSDLVTDILSGIRDTVKIATETVTSSQDSIVKNREGMQEVKAIFSSISGYMTDLTERTDKFQNFMVSLRAMVQEVVARSESNAEETLKSKDNLNDVLSSVTEQQAEIEALAAGFSDLAKRIETIGK</sequence>
<dbReference type="STRING" id="1324314.BVG16_26745"/>
<protein>
    <recommendedName>
        <fullName evidence="4">Methyl-accepting transducer domain-containing protein</fullName>
    </recommendedName>
</protein>
<reference evidence="5 6" key="1">
    <citation type="submission" date="2017-01" db="EMBL/GenBank/DDBJ databases">
        <title>Genome analysis of Paenibacillus selenitrireducens ES3-24.</title>
        <authorList>
            <person name="Xu D."/>
            <person name="Yao R."/>
            <person name="Zheng S."/>
        </authorList>
    </citation>
    <scope>NUCLEOTIDE SEQUENCE [LARGE SCALE GENOMIC DNA]</scope>
    <source>
        <strain evidence="5 6">ES3-24</strain>
    </source>
</reference>
<dbReference type="Proteomes" id="UP000190188">
    <property type="component" value="Unassembled WGS sequence"/>
</dbReference>
<dbReference type="OrthoDB" id="2166737at2"/>
<dbReference type="EMBL" id="MSZX01000014">
    <property type="protein sequence ID" value="OPA73694.1"/>
    <property type="molecule type" value="Genomic_DNA"/>
</dbReference>
<feature type="transmembrane region" description="Helical" evidence="3">
    <location>
        <begin position="38"/>
        <end position="57"/>
    </location>
</feature>
<dbReference type="GO" id="GO:0007165">
    <property type="term" value="P:signal transduction"/>
    <property type="evidence" value="ECO:0007669"/>
    <property type="project" value="UniProtKB-KW"/>
</dbReference>
<gene>
    <name evidence="5" type="ORF">BVG16_26745</name>
</gene>
<dbReference type="RefSeq" id="WP_078502259.1">
    <property type="nucleotide sequence ID" value="NZ_MSZX01000014.1"/>
</dbReference>
<comment type="caution">
    <text evidence="5">The sequence shown here is derived from an EMBL/GenBank/DDBJ whole genome shotgun (WGS) entry which is preliminary data.</text>
</comment>
<dbReference type="PANTHER" id="PTHR32089:SF112">
    <property type="entry name" value="LYSOZYME-LIKE PROTEIN-RELATED"/>
    <property type="match status" value="1"/>
</dbReference>
<dbReference type="PROSITE" id="PS50111">
    <property type="entry name" value="CHEMOTAXIS_TRANSDUC_2"/>
    <property type="match status" value="1"/>
</dbReference>